<dbReference type="GO" id="GO:0008270">
    <property type="term" value="F:zinc ion binding"/>
    <property type="evidence" value="ECO:0007669"/>
    <property type="project" value="UniProtKB-UniRule"/>
</dbReference>
<evidence type="ECO:0000256" key="4">
    <source>
        <dbReference type="ARBA" id="ARBA00022801"/>
    </source>
</evidence>
<feature type="binding site" evidence="9">
    <location>
        <position position="164"/>
    </location>
    <ligand>
        <name>Zn(2+)</name>
        <dbReference type="ChEBI" id="CHEBI:29105"/>
        <note>catalytic</note>
    </ligand>
</feature>
<dbReference type="Pfam" id="PF01427">
    <property type="entry name" value="Peptidase_M15"/>
    <property type="match status" value="1"/>
</dbReference>
<comment type="cofactor">
    <cofactor evidence="9">
        <name>Zn(2+)</name>
        <dbReference type="ChEBI" id="CHEBI:29105"/>
    </cofactor>
    <text evidence="9">Binds 1 zinc ion per subunit.</text>
</comment>
<dbReference type="PANTHER" id="PTHR43126">
    <property type="entry name" value="D-ALANYL-D-ALANINE DIPEPTIDASE"/>
    <property type="match status" value="1"/>
</dbReference>
<organism evidence="11 12">
    <name type="scientific">Magnetospirillum fulvum</name>
    <name type="common">Rhodospirillum fulvum</name>
    <dbReference type="NCBI Taxonomy" id="1082"/>
    <lineage>
        <taxon>Bacteria</taxon>
        <taxon>Pseudomonadati</taxon>
        <taxon>Pseudomonadota</taxon>
        <taxon>Alphaproteobacteria</taxon>
        <taxon>Rhodospirillales</taxon>
        <taxon>Rhodospirillaceae</taxon>
        <taxon>Magnetospirillum</taxon>
    </lineage>
</organism>
<reference evidence="12" key="1">
    <citation type="submission" date="2016-10" db="EMBL/GenBank/DDBJ databases">
        <authorList>
            <person name="Varghese N."/>
            <person name="Submissions S."/>
        </authorList>
    </citation>
    <scope>NUCLEOTIDE SEQUENCE [LARGE SCALE GENOMIC DNA]</scope>
    <source>
        <strain evidence="12">DSM 13234</strain>
    </source>
</reference>
<dbReference type="RefSeq" id="WP_074765264.1">
    <property type="nucleotide sequence ID" value="NZ_FNWO01000002.1"/>
</dbReference>
<evidence type="ECO:0000313" key="11">
    <source>
        <dbReference type="EMBL" id="SEH27468.1"/>
    </source>
</evidence>
<dbReference type="InterPro" id="IPR009045">
    <property type="entry name" value="Zn_M74/Hedgehog-like"/>
</dbReference>
<feature type="binding site" evidence="9">
    <location>
        <position position="103"/>
    </location>
    <ligand>
        <name>Zn(2+)</name>
        <dbReference type="ChEBI" id="CHEBI:29105"/>
        <note>catalytic</note>
    </ligand>
</feature>
<dbReference type="SUPFAM" id="SSF55166">
    <property type="entry name" value="Hedgehog/DD-peptidase"/>
    <property type="match status" value="1"/>
</dbReference>
<dbReference type="OrthoDB" id="9801430at2"/>
<keyword evidence="4 9" id="KW-0378">Hydrolase</keyword>
<evidence type="ECO:0000256" key="7">
    <source>
        <dbReference type="ARBA" id="ARBA00023049"/>
    </source>
</evidence>
<protein>
    <recommendedName>
        <fullName evidence="9 10">D-alanyl-D-alanine dipeptidase</fullName>
        <shortName evidence="9 10">D-Ala-D-Ala dipeptidase</shortName>
        <ecNumber evidence="9 10">3.4.13.22</ecNumber>
    </recommendedName>
</protein>
<evidence type="ECO:0000313" key="12">
    <source>
        <dbReference type="Proteomes" id="UP000182983"/>
    </source>
</evidence>
<dbReference type="EMBL" id="FNWO01000002">
    <property type="protein sequence ID" value="SEH27468.1"/>
    <property type="molecule type" value="Genomic_DNA"/>
</dbReference>
<evidence type="ECO:0000256" key="5">
    <source>
        <dbReference type="ARBA" id="ARBA00022833"/>
    </source>
</evidence>
<evidence type="ECO:0000256" key="10">
    <source>
        <dbReference type="PIRNR" id="PIRNR026671"/>
    </source>
</evidence>
<dbReference type="PANTHER" id="PTHR43126:SF1">
    <property type="entry name" value="D-ALANYL-D-ALANINE DIPEPTIDASE"/>
    <property type="match status" value="1"/>
</dbReference>
<dbReference type="Gene3D" id="3.30.1380.10">
    <property type="match status" value="1"/>
</dbReference>
<keyword evidence="5 9" id="KW-0862">Zinc</keyword>
<dbReference type="GO" id="GO:0071555">
    <property type="term" value="P:cell wall organization"/>
    <property type="evidence" value="ECO:0007669"/>
    <property type="project" value="UniProtKB-KW"/>
</dbReference>
<feature type="site" description="Transition state stabilizer" evidence="9">
    <location>
        <position position="69"/>
    </location>
</feature>
<keyword evidence="6 9" id="KW-0224">Dipeptidase</keyword>
<dbReference type="HAMAP" id="MF_01924">
    <property type="entry name" value="A_A_dipeptidase"/>
    <property type="match status" value="1"/>
</dbReference>
<keyword evidence="12" id="KW-1185">Reference proteome</keyword>
<dbReference type="GO" id="GO:0006508">
    <property type="term" value="P:proteolysis"/>
    <property type="evidence" value="ECO:0007669"/>
    <property type="project" value="UniProtKB-KW"/>
</dbReference>
<feature type="binding site" evidence="9">
    <location>
        <position position="96"/>
    </location>
    <ligand>
        <name>Zn(2+)</name>
        <dbReference type="ChEBI" id="CHEBI:29105"/>
        <note>catalytic</note>
    </ligand>
</feature>
<name>A0A1H6GZK1_MAGFU</name>
<dbReference type="GO" id="GO:0160237">
    <property type="term" value="F:D-Ala-D-Ala dipeptidase activity"/>
    <property type="evidence" value="ECO:0007669"/>
    <property type="project" value="UniProtKB-EC"/>
</dbReference>
<comment type="catalytic activity">
    <reaction evidence="1 9 10">
        <text>D-alanyl-D-alanine + H2O = 2 D-alanine</text>
        <dbReference type="Rhea" id="RHEA:20661"/>
        <dbReference type="ChEBI" id="CHEBI:15377"/>
        <dbReference type="ChEBI" id="CHEBI:57416"/>
        <dbReference type="ChEBI" id="CHEBI:57822"/>
        <dbReference type="EC" id="3.4.13.22"/>
    </reaction>
</comment>
<dbReference type="PIRSF" id="PIRSF026671">
    <property type="entry name" value="AA_dipeptidase"/>
    <property type="match status" value="1"/>
</dbReference>
<proteinExistence type="inferred from homology"/>
<evidence type="ECO:0000256" key="2">
    <source>
        <dbReference type="ARBA" id="ARBA00022670"/>
    </source>
</evidence>
<accession>A0A1H6GZK1</accession>
<evidence type="ECO:0000256" key="9">
    <source>
        <dbReference type="HAMAP-Rule" id="MF_01924"/>
    </source>
</evidence>
<gene>
    <name evidence="9" type="primary">ddpX</name>
    <name evidence="11" type="ORF">SAMN04244559_00516</name>
</gene>
<comment type="similarity">
    <text evidence="9 10">Belongs to the peptidase M15D family.</text>
</comment>
<keyword evidence="2 9" id="KW-0645">Protease</keyword>
<dbReference type="AlphaFoldDB" id="A0A1H6GZK1"/>
<dbReference type="InterPro" id="IPR000755">
    <property type="entry name" value="A_A_dipeptidase"/>
</dbReference>
<evidence type="ECO:0000256" key="3">
    <source>
        <dbReference type="ARBA" id="ARBA00022723"/>
    </source>
</evidence>
<dbReference type="Proteomes" id="UP000182983">
    <property type="component" value="Unassembled WGS sequence"/>
</dbReference>
<evidence type="ECO:0000256" key="1">
    <source>
        <dbReference type="ARBA" id="ARBA00001362"/>
    </source>
</evidence>
<dbReference type="GO" id="GO:0008237">
    <property type="term" value="F:metallopeptidase activity"/>
    <property type="evidence" value="ECO:0007669"/>
    <property type="project" value="UniProtKB-KW"/>
</dbReference>
<evidence type="ECO:0000256" key="8">
    <source>
        <dbReference type="ARBA" id="ARBA00023316"/>
    </source>
</evidence>
<keyword evidence="8 10" id="KW-0961">Cell wall biogenesis/degradation</keyword>
<dbReference type="EC" id="3.4.13.22" evidence="9 10"/>
<dbReference type="CDD" id="cd14840">
    <property type="entry name" value="D-Ala-D-Ala_dipeptidase_Aad"/>
    <property type="match status" value="1"/>
</dbReference>
<evidence type="ECO:0000256" key="6">
    <source>
        <dbReference type="ARBA" id="ARBA00022997"/>
    </source>
</evidence>
<feature type="active site" description="Proton donor/acceptor" evidence="9">
    <location>
        <position position="161"/>
    </location>
</feature>
<keyword evidence="7 9" id="KW-0482">Metalloprotease</keyword>
<keyword evidence="3 9" id="KW-0479">Metal-binding</keyword>
<sequence length="189" mass="21102">MSSLVSISPTAFNIELALAYATADNFTGCPVYRPDAECWLHADAAPLLTRAAALAHPLGLRLRIRDAFRPTEAQWALWSICPDPEFLADPHQGSTHSMGVAVDVELVDITTGQPLDMGTGFDAFTPQSHHARLDLAPEAQRHRAILLGLMIAAGWDFYRHEWWHYQMHDARTLYPLLSDTVLGDRRMMP</sequence>
<dbReference type="NCBIfam" id="NF007557">
    <property type="entry name" value="PRK10178.1"/>
    <property type="match status" value="1"/>
</dbReference>
<comment type="function">
    <text evidence="9 10">Catalyzes hydrolysis of the D-alanyl-D-alanine dipeptide.</text>
</comment>